<dbReference type="Proteomes" id="UP000183208">
    <property type="component" value="Unassembled WGS sequence"/>
</dbReference>
<name>A0A1M6U8L0_9BRAD</name>
<gene>
    <name evidence="1" type="ORF">SAMN05444171_1361</name>
</gene>
<sequence length="90" mass="9401">MPWYKCTVNEVGPAIDATDTPAPVIYLNLTDQGASFTNTWFYAGSGGQTQMLAVGIAAVNGNKSVEVAADAPNAGNSPFTAISRMYLLKG</sequence>
<accession>A0A1M6U8L0</accession>
<proteinExistence type="predicted"/>
<evidence type="ECO:0000313" key="2">
    <source>
        <dbReference type="Proteomes" id="UP000183208"/>
    </source>
</evidence>
<protein>
    <submittedName>
        <fullName evidence="1">Uncharacterized protein</fullName>
    </submittedName>
</protein>
<organism evidence="1 2">
    <name type="scientific">Bradyrhizobium lablabi</name>
    <dbReference type="NCBI Taxonomy" id="722472"/>
    <lineage>
        <taxon>Bacteria</taxon>
        <taxon>Pseudomonadati</taxon>
        <taxon>Pseudomonadota</taxon>
        <taxon>Alphaproteobacteria</taxon>
        <taxon>Hyphomicrobiales</taxon>
        <taxon>Nitrobacteraceae</taxon>
        <taxon>Bradyrhizobium</taxon>
    </lineage>
</organism>
<dbReference type="AlphaFoldDB" id="A0A1M6U8L0"/>
<evidence type="ECO:0000313" key="1">
    <source>
        <dbReference type="EMBL" id="SEC41952.1"/>
    </source>
</evidence>
<reference evidence="1 2" key="1">
    <citation type="submission" date="2016-10" db="EMBL/GenBank/DDBJ databases">
        <authorList>
            <person name="de Groot N.N."/>
        </authorList>
    </citation>
    <scope>NUCLEOTIDE SEQUENCE [LARGE SCALE GENOMIC DNA]</scope>
    <source>
        <strain evidence="1 2">GAS522</strain>
    </source>
</reference>
<dbReference type="EMBL" id="FNTI01000001">
    <property type="protein sequence ID" value="SEC41952.1"/>
    <property type="molecule type" value="Genomic_DNA"/>
</dbReference>
<dbReference type="RefSeq" id="WP_074817138.1">
    <property type="nucleotide sequence ID" value="NZ_FNTI01000001.1"/>
</dbReference>
<dbReference type="OrthoDB" id="9610981at2"/>